<feature type="non-terminal residue" evidence="1">
    <location>
        <position position="69"/>
    </location>
</feature>
<dbReference type="SUPFAM" id="SSF52540">
    <property type="entry name" value="P-loop containing nucleoside triphosphate hydrolases"/>
    <property type="match status" value="1"/>
</dbReference>
<reference evidence="1" key="1">
    <citation type="submission" date="2018-05" db="EMBL/GenBank/DDBJ databases">
        <authorList>
            <person name="Lanie J.A."/>
            <person name="Ng W.-L."/>
            <person name="Kazmierczak K.M."/>
            <person name="Andrzejewski T.M."/>
            <person name="Davidsen T.M."/>
            <person name="Wayne K.J."/>
            <person name="Tettelin H."/>
            <person name="Glass J.I."/>
            <person name="Rusch D."/>
            <person name="Podicherti R."/>
            <person name="Tsui H.-C.T."/>
            <person name="Winkler M.E."/>
        </authorList>
    </citation>
    <scope>NUCLEOTIDE SEQUENCE</scope>
</reference>
<proteinExistence type="predicted"/>
<evidence type="ECO:0000313" key="1">
    <source>
        <dbReference type="EMBL" id="SVD91022.1"/>
    </source>
</evidence>
<dbReference type="Gene3D" id="3.40.50.300">
    <property type="entry name" value="P-loop containing nucleotide triphosphate hydrolases"/>
    <property type="match status" value="1"/>
</dbReference>
<accession>A0A382Z6A4</accession>
<name>A0A382Z6A4_9ZZZZ</name>
<dbReference type="InterPro" id="IPR027417">
    <property type="entry name" value="P-loop_NTPase"/>
</dbReference>
<sequence length="69" mass="8086">MDGLVDDFFRDEALGHLQRLTGNPSAEFRDQQLEVIHRLVENRQRVLLVQRTGWGKSAVYFIATRMLRD</sequence>
<organism evidence="1">
    <name type="scientific">marine metagenome</name>
    <dbReference type="NCBI Taxonomy" id="408172"/>
    <lineage>
        <taxon>unclassified sequences</taxon>
        <taxon>metagenomes</taxon>
        <taxon>ecological metagenomes</taxon>
    </lineage>
</organism>
<gene>
    <name evidence="1" type="ORF">METZ01_LOCUS443876</name>
</gene>
<dbReference type="EMBL" id="UINC01181366">
    <property type="protein sequence ID" value="SVD91022.1"/>
    <property type="molecule type" value="Genomic_DNA"/>
</dbReference>
<dbReference type="AlphaFoldDB" id="A0A382Z6A4"/>
<protein>
    <submittedName>
        <fullName evidence="1">Uncharacterized protein</fullName>
    </submittedName>
</protein>